<dbReference type="EMBL" id="CATNWA010016546">
    <property type="protein sequence ID" value="CAI9593571.1"/>
    <property type="molecule type" value="Genomic_DNA"/>
</dbReference>
<reference evidence="8" key="1">
    <citation type="submission" date="2023-05" db="EMBL/GenBank/DDBJ databases">
        <authorList>
            <person name="Stuckert A."/>
        </authorList>
    </citation>
    <scope>NUCLEOTIDE SEQUENCE</scope>
</reference>
<evidence type="ECO:0000259" key="7">
    <source>
        <dbReference type="PROSITE" id="PS50157"/>
    </source>
</evidence>
<dbReference type="Pfam" id="PF00096">
    <property type="entry name" value="zf-C2H2"/>
    <property type="match status" value="1"/>
</dbReference>
<dbReference type="PROSITE" id="PS50157">
    <property type="entry name" value="ZINC_FINGER_C2H2_2"/>
    <property type="match status" value="2"/>
</dbReference>
<name>A0ABN9FBL8_9NEOB</name>
<keyword evidence="1" id="KW-0479">Metal-binding</keyword>
<dbReference type="InterPro" id="IPR036236">
    <property type="entry name" value="Znf_C2H2_sf"/>
</dbReference>
<sequence length="69" mass="8064">GFTLKSNPCQNVHNGECDKVFSQKSNFIIQQMIHAGKKPFHCDECDYVFTHKKSLIRHRMAHMGKKPYQ</sequence>
<dbReference type="Proteomes" id="UP001162483">
    <property type="component" value="Unassembled WGS sequence"/>
</dbReference>
<keyword evidence="5" id="KW-0238">DNA-binding</keyword>
<evidence type="ECO:0000313" key="9">
    <source>
        <dbReference type="Proteomes" id="UP001162483"/>
    </source>
</evidence>
<dbReference type="Gene3D" id="3.30.160.60">
    <property type="entry name" value="Classic Zinc Finger"/>
    <property type="match status" value="2"/>
</dbReference>
<feature type="domain" description="C2H2-type" evidence="7">
    <location>
        <begin position="40"/>
        <end position="67"/>
    </location>
</feature>
<feature type="domain" description="C2H2-type" evidence="7">
    <location>
        <begin position="7"/>
        <end position="39"/>
    </location>
</feature>
<evidence type="ECO:0000256" key="2">
    <source>
        <dbReference type="ARBA" id="ARBA00022737"/>
    </source>
</evidence>
<dbReference type="InterPro" id="IPR013087">
    <property type="entry name" value="Znf_C2H2_type"/>
</dbReference>
<evidence type="ECO:0000256" key="4">
    <source>
        <dbReference type="ARBA" id="ARBA00022833"/>
    </source>
</evidence>
<dbReference type="PANTHER" id="PTHR23226">
    <property type="entry name" value="ZINC FINGER AND SCAN DOMAIN-CONTAINING"/>
    <property type="match status" value="1"/>
</dbReference>
<keyword evidence="2" id="KW-0677">Repeat</keyword>
<accession>A0ABN9FBL8</accession>
<dbReference type="SMART" id="SM00355">
    <property type="entry name" value="ZnF_C2H2"/>
    <property type="match status" value="1"/>
</dbReference>
<organism evidence="8 9">
    <name type="scientific">Staurois parvus</name>
    <dbReference type="NCBI Taxonomy" id="386267"/>
    <lineage>
        <taxon>Eukaryota</taxon>
        <taxon>Metazoa</taxon>
        <taxon>Chordata</taxon>
        <taxon>Craniata</taxon>
        <taxon>Vertebrata</taxon>
        <taxon>Euteleostomi</taxon>
        <taxon>Amphibia</taxon>
        <taxon>Batrachia</taxon>
        <taxon>Anura</taxon>
        <taxon>Neobatrachia</taxon>
        <taxon>Ranoidea</taxon>
        <taxon>Ranidae</taxon>
        <taxon>Staurois</taxon>
    </lineage>
</organism>
<evidence type="ECO:0000256" key="5">
    <source>
        <dbReference type="ARBA" id="ARBA00023125"/>
    </source>
</evidence>
<evidence type="ECO:0000256" key="1">
    <source>
        <dbReference type="ARBA" id="ARBA00022723"/>
    </source>
</evidence>
<evidence type="ECO:0000256" key="6">
    <source>
        <dbReference type="PROSITE-ProRule" id="PRU00042"/>
    </source>
</evidence>
<protein>
    <recommendedName>
        <fullName evidence="7">C2H2-type domain-containing protein</fullName>
    </recommendedName>
</protein>
<evidence type="ECO:0000313" key="8">
    <source>
        <dbReference type="EMBL" id="CAI9593571.1"/>
    </source>
</evidence>
<gene>
    <name evidence="8" type="ORF">SPARVUS_LOCUS11579335</name>
</gene>
<keyword evidence="9" id="KW-1185">Reference proteome</keyword>
<feature type="non-terminal residue" evidence="8">
    <location>
        <position position="1"/>
    </location>
</feature>
<comment type="caution">
    <text evidence="8">The sequence shown here is derived from an EMBL/GenBank/DDBJ whole genome shotgun (WGS) entry which is preliminary data.</text>
</comment>
<dbReference type="PANTHER" id="PTHR23226:SF85">
    <property type="entry name" value="ZINC FINGER PROTEIN 397"/>
    <property type="match status" value="1"/>
</dbReference>
<keyword evidence="3 6" id="KW-0863">Zinc-finger</keyword>
<keyword evidence="4" id="KW-0862">Zinc</keyword>
<evidence type="ECO:0000256" key="3">
    <source>
        <dbReference type="ARBA" id="ARBA00022771"/>
    </source>
</evidence>
<dbReference type="PROSITE" id="PS00028">
    <property type="entry name" value="ZINC_FINGER_C2H2_1"/>
    <property type="match status" value="1"/>
</dbReference>
<proteinExistence type="predicted"/>
<dbReference type="SUPFAM" id="SSF57667">
    <property type="entry name" value="beta-beta-alpha zinc fingers"/>
    <property type="match status" value="1"/>
</dbReference>